<proteinExistence type="predicted"/>
<keyword evidence="3" id="KW-1185">Reference proteome</keyword>
<comment type="caution">
    <text evidence="2">The sequence shown here is derived from an EMBL/GenBank/DDBJ whole genome shotgun (WGS) entry which is preliminary data.</text>
</comment>
<organism evidence="2 3">
    <name type="scientific">Diceros bicornis minor</name>
    <name type="common">South-central black rhinoceros</name>
    <dbReference type="NCBI Taxonomy" id="77932"/>
    <lineage>
        <taxon>Eukaryota</taxon>
        <taxon>Metazoa</taxon>
        <taxon>Chordata</taxon>
        <taxon>Craniata</taxon>
        <taxon>Vertebrata</taxon>
        <taxon>Euteleostomi</taxon>
        <taxon>Mammalia</taxon>
        <taxon>Eutheria</taxon>
        <taxon>Laurasiatheria</taxon>
        <taxon>Perissodactyla</taxon>
        <taxon>Rhinocerotidae</taxon>
        <taxon>Diceros</taxon>
    </lineage>
</organism>
<sequence length="146" mass="15506">MFPLNGGSQNCSSSQLETQWMYLCLTQRTKRGHEAPWRKRSRSSKHQEPSHSSCLRPPLLVMVSSRSGTIADTVVMPATESAASGQINAALAGQIVVPSYQLKSSLSPEDTMPAITAGAETTSKPLAETAQDPVVGPLVLTLQNGG</sequence>
<evidence type="ECO:0000256" key="1">
    <source>
        <dbReference type="SAM" id="MobiDB-lite"/>
    </source>
</evidence>
<dbReference type="EMBL" id="JACDTQ010001386">
    <property type="protein sequence ID" value="KAF5922948.1"/>
    <property type="molecule type" value="Genomic_DNA"/>
</dbReference>
<feature type="region of interest" description="Disordered" evidence="1">
    <location>
        <begin position="33"/>
        <end position="56"/>
    </location>
</feature>
<accession>A0A7J7F502</accession>
<gene>
    <name evidence="2" type="ORF">HPG69_013293</name>
</gene>
<dbReference type="AlphaFoldDB" id="A0A7J7F502"/>
<name>A0A7J7F502_DICBM</name>
<evidence type="ECO:0000313" key="3">
    <source>
        <dbReference type="Proteomes" id="UP000551758"/>
    </source>
</evidence>
<evidence type="ECO:0000313" key="2">
    <source>
        <dbReference type="EMBL" id="KAF5922948.1"/>
    </source>
</evidence>
<protein>
    <submittedName>
        <fullName evidence="2">Uncharacterized protein</fullName>
    </submittedName>
</protein>
<dbReference type="Proteomes" id="UP000551758">
    <property type="component" value="Unassembled WGS sequence"/>
</dbReference>
<reference evidence="2 3" key="1">
    <citation type="journal article" date="2020" name="Mol. Biol. Evol.">
        <title>Interspecific Gene Flow and the Evolution of Specialization in Black and White Rhinoceros.</title>
        <authorList>
            <person name="Moodley Y."/>
            <person name="Westbury M.V."/>
            <person name="Russo I.M."/>
            <person name="Gopalakrishnan S."/>
            <person name="Rakotoarivelo A."/>
            <person name="Olsen R.A."/>
            <person name="Prost S."/>
            <person name="Tunstall T."/>
            <person name="Ryder O.A."/>
            <person name="Dalen L."/>
            <person name="Bruford M.W."/>
        </authorList>
    </citation>
    <scope>NUCLEOTIDE SEQUENCE [LARGE SCALE GENOMIC DNA]</scope>
    <source>
        <strain evidence="2">SBR-YM</strain>
        <tissue evidence="2">Skin</tissue>
    </source>
</reference>